<dbReference type="PROSITE" id="PS00041">
    <property type="entry name" value="HTH_ARAC_FAMILY_1"/>
    <property type="match status" value="1"/>
</dbReference>
<feature type="transmembrane region" description="Helical" evidence="13">
    <location>
        <begin position="91"/>
        <end position="113"/>
    </location>
</feature>
<feature type="modified residue" description="4-aspartylphosphate" evidence="12">
    <location>
        <position position="517"/>
    </location>
</feature>
<evidence type="ECO:0000256" key="11">
    <source>
        <dbReference type="ARBA" id="ARBA00023163"/>
    </source>
</evidence>
<dbReference type="Pfam" id="PF02518">
    <property type="entry name" value="HATPase_c"/>
    <property type="match status" value="1"/>
</dbReference>
<feature type="domain" description="HTH araC/xylS-type" evidence="14">
    <location>
        <begin position="609"/>
        <end position="709"/>
    </location>
</feature>
<evidence type="ECO:0000256" key="9">
    <source>
        <dbReference type="ARBA" id="ARBA00023015"/>
    </source>
</evidence>
<dbReference type="InterPro" id="IPR018060">
    <property type="entry name" value="HTH_AraC"/>
</dbReference>
<evidence type="ECO:0000256" key="4">
    <source>
        <dbReference type="ARBA" id="ARBA00022679"/>
    </source>
</evidence>
<dbReference type="InterPro" id="IPR036097">
    <property type="entry name" value="HisK_dim/P_sf"/>
</dbReference>
<dbReference type="InterPro" id="IPR011006">
    <property type="entry name" value="CheY-like_superfamily"/>
</dbReference>
<dbReference type="FunFam" id="3.30.565.10:FF:000037">
    <property type="entry name" value="Hybrid sensor histidine kinase/response regulator"/>
    <property type="match status" value="1"/>
</dbReference>
<dbReference type="SUPFAM" id="SSF47384">
    <property type="entry name" value="Homodimeric domain of signal transducing histidine kinase"/>
    <property type="match status" value="1"/>
</dbReference>
<dbReference type="SMART" id="SM00388">
    <property type="entry name" value="HisKA"/>
    <property type="match status" value="1"/>
</dbReference>
<dbReference type="InterPro" id="IPR001789">
    <property type="entry name" value="Sig_transdc_resp-reg_receiver"/>
</dbReference>
<dbReference type="PROSITE" id="PS50110">
    <property type="entry name" value="RESPONSE_REGULATORY"/>
    <property type="match status" value="1"/>
</dbReference>
<dbReference type="Pfam" id="PF00072">
    <property type="entry name" value="Response_reg"/>
    <property type="match status" value="1"/>
</dbReference>
<dbReference type="PROSITE" id="PS50109">
    <property type="entry name" value="HIS_KIN"/>
    <property type="match status" value="1"/>
</dbReference>
<dbReference type="SMART" id="SM00387">
    <property type="entry name" value="HATPase_c"/>
    <property type="match status" value="1"/>
</dbReference>
<dbReference type="CDD" id="cd00082">
    <property type="entry name" value="HisKA"/>
    <property type="match status" value="1"/>
</dbReference>
<feature type="transmembrane region" description="Helical" evidence="13">
    <location>
        <begin position="175"/>
        <end position="194"/>
    </location>
</feature>
<feature type="transmembrane region" description="Helical" evidence="13">
    <location>
        <begin position="64"/>
        <end position="84"/>
    </location>
</feature>
<keyword evidence="9" id="KW-0805">Transcription regulation</keyword>
<dbReference type="SMART" id="SM00342">
    <property type="entry name" value="HTH_ARAC"/>
    <property type="match status" value="1"/>
</dbReference>
<evidence type="ECO:0000256" key="7">
    <source>
        <dbReference type="ARBA" id="ARBA00022840"/>
    </source>
</evidence>
<dbReference type="EC" id="2.7.13.3" evidence="2"/>
<dbReference type="SUPFAM" id="SSF52172">
    <property type="entry name" value="CheY-like"/>
    <property type="match status" value="1"/>
</dbReference>
<keyword evidence="10" id="KW-0238">DNA-binding</keyword>
<keyword evidence="3 12" id="KW-0597">Phosphoprotein</keyword>
<keyword evidence="5" id="KW-0547">Nucleotide-binding</keyword>
<evidence type="ECO:0000256" key="10">
    <source>
        <dbReference type="ARBA" id="ARBA00023125"/>
    </source>
</evidence>
<dbReference type="GO" id="GO:0003700">
    <property type="term" value="F:DNA-binding transcription factor activity"/>
    <property type="evidence" value="ECO:0007669"/>
    <property type="project" value="InterPro"/>
</dbReference>
<feature type="domain" description="Response regulatory" evidence="16">
    <location>
        <begin position="470"/>
        <end position="582"/>
    </location>
</feature>
<dbReference type="InterPro" id="IPR036890">
    <property type="entry name" value="HATPase_C_sf"/>
</dbReference>
<keyword evidence="8" id="KW-0902">Two-component regulatory system</keyword>
<dbReference type="InterPro" id="IPR018062">
    <property type="entry name" value="HTH_AraC-typ_CS"/>
</dbReference>
<keyword evidence="4 17" id="KW-0808">Transferase</keyword>
<dbReference type="AlphaFoldDB" id="A0A2Z4LTG0"/>
<evidence type="ECO:0000313" key="18">
    <source>
        <dbReference type="Proteomes" id="UP000248536"/>
    </source>
</evidence>
<dbReference type="CDD" id="cd17574">
    <property type="entry name" value="REC_OmpR"/>
    <property type="match status" value="1"/>
</dbReference>
<dbReference type="OrthoDB" id="358279at2"/>
<keyword evidence="13" id="KW-0472">Membrane</keyword>
<dbReference type="PROSITE" id="PS01124">
    <property type="entry name" value="HTH_ARAC_FAMILY_2"/>
    <property type="match status" value="1"/>
</dbReference>
<keyword evidence="7" id="KW-0067">ATP-binding</keyword>
<protein>
    <recommendedName>
        <fullName evidence="2">histidine kinase</fullName>
        <ecNumber evidence="2">2.7.13.3</ecNumber>
    </recommendedName>
</protein>
<evidence type="ECO:0000256" key="8">
    <source>
        <dbReference type="ARBA" id="ARBA00023012"/>
    </source>
</evidence>
<dbReference type="Proteomes" id="UP000248536">
    <property type="component" value="Chromosome"/>
</dbReference>
<gene>
    <name evidence="17" type="primary">mtrB</name>
    <name evidence="17" type="ORF">HME9304_02243</name>
</gene>
<keyword evidence="18" id="KW-1185">Reference proteome</keyword>
<evidence type="ECO:0000259" key="16">
    <source>
        <dbReference type="PROSITE" id="PS50110"/>
    </source>
</evidence>
<dbReference type="GO" id="GO:0000155">
    <property type="term" value="F:phosphorelay sensor kinase activity"/>
    <property type="evidence" value="ECO:0007669"/>
    <property type="project" value="InterPro"/>
</dbReference>
<dbReference type="Gene3D" id="3.30.565.10">
    <property type="entry name" value="Histidine kinase-like ATPase, C-terminal domain"/>
    <property type="match status" value="1"/>
</dbReference>
<evidence type="ECO:0000313" key="17">
    <source>
        <dbReference type="EMBL" id="AWX45231.1"/>
    </source>
</evidence>
<dbReference type="GO" id="GO:0043565">
    <property type="term" value="F:sequence-specific DNA binding"/>
    <property type="evidence" value="ECO:0007669"/>
    <property type="project" value="InterPro"/>
</dbReference>
<dbReference type="InterPro" id="IPR005467">
    <property type="entry name" value="His_kinase_dom"/>
</dbReference>
<evidence type="ECO:0000256" key="3">
    <source>
        <dbReference type="ARBA" id="ARBA00022553"/>
    </source>
</evidence>
<dbReference type="PANTHER" id="PTHR43547:SF2">
    <property type="entry name" value="HYBRID SIGNAL TRANSDUCTION HISTIDINE KINASE C"/>
    <property type="match status" value="1"/>
</dbReference>
<dbReference type="PANTHER" id="PTHR43547">
    <property type="entry name" value="TWO-COMPONENT HISTIDINE KINASE"/>
    <property type="match status" value="1"/>
</dbReference>
<dbReference type="SUPFAM" id="SSF55874">
    <property type="entry name" value="ATPase domain of HSP90 chaperone/DNA topoisomerase II/histidine kinase"/>
    <property type="match status" value="1"/>
</dbReference>
<dbReference type="RefSeq" id="WP_112378641.1">
    <property type="nucleotide sequence ID" value="NZ_CP030104.1"/>
</dbReference>
<reference evidence="17 18" key="1">
    <citation type="submission" date="2018-06" db="EMBL/GenBank/DDBJ databases">
        <title>Spongiibacterium sp. HME9304 Genome sequencing and assembly.</title>
        <authorList>
            <person name="Kang H."/>
            <person name="Kim H."/>
            <person name="Joh K."/>
        </authorList>
    </citation>
    <scope>NUCLEOTIDE SEQUENCE [LARGE SCALE GENOMIC DNA]</scope>
    <source>
        <strain evidence="17 18">HME9304</strain>
    </source>
</reference>
<dbReference type="Pfam" id="PF12833">
    <property type="entry name" value="HTH_18"/>
    <property type="match status" value="1"/>
</dbReference>
<evidence type="ECO:0000256" key="12">
    <source>
        <dbReference type="PROSITE-ProRule" id="PRU00169"/>
    </source>
</evidence>
<evidence type="ECO:0000256" key="5">
    <source>
        <dbReference type="ARBA" id="ARBA00022741"/>
    </source>
</evidence>
<dbReference type="Pfam" id="PF00512">
    <property type="entry name" value="HisKA"/>
    <property type="match status" value="1"/>
</dbReference>
<keyword evidence="6 17" id="KW-0418">Kinase</keyword>
<keyword evidence="11" id="KW-0804">Transcription</keyword>
<dbReference type="InterPro" id="IPR003661">
    <property type="entry name" value="HisK_dim/P_dom"/>
</dbReference>
<keyword evidence="13" id="KW-1133">Transmembrane helix</keyword>
<evidence type="ECO:0000256" key="2">
    <source>
        <dbReference type="ARBA" id="ARBA00012438"/>
    </source>
</evidence>
<dbReference type="Gene3D" id="1.10.10.60">
    <property type="entry name" value="Homeodomain-like"/>
    <property type="match status" value="2"/>
</dbReference>
<dbReference type="InterPro" id="IPR004358">
    <property type="entry name" value="Sig_transdc_His_kin-like_C"/>
</dbReference>
<name>A0A2Z4LTG0_9FLAO</name>
<evidence type="ECO:0000256" key="6">
    <source>
        <dbReference type="ARBA" id="ARBA00022777"/>
    </source>
</evidence>
<sequence>MSFTIKELSADVHAFFQKLISIGIDEDTPVTEVKRIRLLNIFCWIWHLRTLIELLNDNFDVKPLHLILSDLFIMLFVVITIQLLQYKGKFLAARIVFVSSIICITFLFARFIYANETHPNLNIEYYFMLVPGVSLIFFDNKKIIATFVITAFFMMSAPFDGINTFVKEGYVKKEFGNFVMIFLYFGVFLMVNYFKSLNRKNEAALQRKTKELEELDKFKSQFFTNISHEIRTPLTLIKGEIDNLMDGKTSKEELRTIHNNATKQINAITLIVNTVMDLAKMDSSSFMLNTKLSNVSDLLRKIYLSFEGIFAQKNISLILDSPNKDYFATIDPIFIERAINNILNNSLKYTEHGEVAIRVFRKKSNVNITISDTGIGIAQKYMPHIFNRFYQINNDINQAGGSGIGLSFSKEIINLHGGTIAVSSIENEGSKFTICLPMAEEQANLVAKTFVPKTKSLGKLNVDTIQSNIVFLIVDDNVDMRNYLKTILINYECIEASNGQEAIEKLKNNTVNFIITDYMMPKMNGLEFSKRLDELQIDIPVIMITAKTEMETKLEILKLGVKDYITKPFDKQELLIRINNLLQNYSEKLAYNSKSGLPTNINNPNDLHVKIESYLNSDVNYQELNQDLLCEKFHISKSSLYRQIKSKTGLTPKEFITEIRLQRAQRILNSTPDILLKQLALEVGFKHTSYFSKIFNKRFGYNPIKKFANNPT</sequence>
<dbReference type="GO" id="GO:0005524">
    <property type="term" value="F:ATP binding"/>
    <property type="evidence" value="ECO:0007669"/>
    <property type="project" value="UniProtKB-KW"/>
</dbReference>
<dbReference type="InterPro" id="IPR009057">
    <property type="entry name" value="Homeodomain-like_sf"/>
</dbReference>
<organism evidence="17 18">
    <name type="scientific">Flagellimonas maritima</name>
    <dbReference type="NCBI Taxonomy" id="1383885"/>
    <lineage>
        <taxon>Bacteria</taxon>
        <taxon>Pseudomonadati</taxon>
        <taxon>Bacteroidota</taxon>
        <taxon>Flavobacteriia</taxon>
        <taxon>Flavobacteriales</taxon>
        <taxon>Flavobacteriaceae</taxon>
        <taxon>Flagellimonas</taxon>
    </lineage>
</organism>
<dbReference type="EMBL" id="CP030104">
    <property type="protein sequence ID" value="AWX45231.1"/>
    <property type="molecule type" value="Genomic_DNA"/>
</dbReference>
<dbReference type="Gene3D" id="3.40.50.2300">
    <property type="match status" value="1"/>
</dbReference>
<evidence type="ECO:0000259" key="14">
    <source>
        <dbReference type="PROSITE" id="PS01124"/>
    </source>
</evidence>
<comment type="catalytic activity">
    <reaction evidence="1">
        <text>ATP + protein L-histidine = ADP + protein N-phospho-L-histidine.</text>
        <dbReference type="EC" id="2.7.13.3"/>
    </reaction>
</comment>
<dbReference type="Gene3D" id="1.10.287.130">
    <property type="match status" value="1"/>
</dbReference>
<dbReference type="SMART" id="SM00448">
    <property type="entry name" value="REC"/>
    <property type="match status" value="1"/>
</dbReference>
<evidence type="ECO:0000256" key="13">
    <source>
        <dbReference type="SAM" id="Phobius"/>
    </source>
</evidence>
<accession>A0A2Z4LTG0</accession>
<dbReference type="InterPro" id="IPR003594">
    <property type="entry name" value="HATPase_dom"/>
</dbReference>
<dbReference type="KEGG" id="spon:HME9304_02243"/>
<dbReference type="SUPFAM" id="SSF46689">
    <property type="entry name" value="Homeodomain-like"/>
    <property type="match status" value="1"/>
</dbReference>
<feature type="domain" description="Histidine kinase" evidence="15">
    <location>
        <begin position="225"/>
        <end position="440"/>
    </location>
</feature>
<evidence type="ECO:0000259" key="15">
    <source>
        <dbReference type="PROSITE" id="PS50109"/>
    </source>
</evidence>
<proteinExistence type="predicted"/>
<keyword evidence="13" id="KW-0812">Transmembrane</keyword>
<feature type="transmembrane region" description="Helical" evidence="13">
    <location>
        <begin position="125"/>
        <end position="154"/>
    </location>
</feature>
<dbReference type="PRINTS" id="PR00344">
    <property type="entry name" value="BCTRLSENSOR"/>
</dbReference>
<evidence type="ECO:0000256" key="1">
    <source>
        <dbReference type="ARBA" id="ARBA00000085"/>
    </source>
</evidence>